<protein>
    <submittedName>
        <fullName evidence="2">Helix-turn-helix domain-containing protein</fullName>
    </submittedName>
</protein>
<dbReference type="InterPro" id="IPR012318">
    <property type="entry name" value="HTH_CRP"/>
</dbReference>
<evidence type="ECO:0000313" key="3">
    <source>
        <dbReference type="Proteomes" id="UP001349994"/>
    </source>
</evidence>
<dbReference type="SUPFAM" id="SSF46785">
    <property type="entry name" value="Winged helix' DNA-binding domain"/>
    <property type="match status" value="1"/>
</dbReference>
<dbReference type="Gene3D" id="1.10.10.10">
    <property type="entry name" value="Winged helix-like DNA-binding domain superfamily/Winged helix DNA-binding domain"/>
    <property type="match status" value="1"/>
</dbReference>
<organism evidence="2 3">
    <name type="scientific">Adlercreutzia wanghongyangiae</name>
    <dbReference type="NCBI Taxonomy" id="3111451"/>
    <lineage>
        <taxon>Bacteria</taxon>
        <taxon>Bacillati</taxon>
        <taxon>Actinomycetota</taxon>
        <taxon>Coriobacteriia</taxon>
        <taxon>Eggerthellales</taxon>
        <taxon>Eggerthellaceae</taxon>
        <taxon>Adlercreutzia</taxon>
    </lineage>
</organism>
<comment type="caution">
    <text evidence="2">The sequence shown here is derived from an EMBL/GenBank/DDBJ whole genome shotgun (WGS) entry which is preliminary data.</text>
</comment>
<feature type="domain" description="HTH crp-type" evidence="1">
    <location>
        <begin position="163"/>
        <end position="234"/>
    </location>
</feature>
<proteinExistence type="predicted"/>
<reference evidence="2 3" key="1">
    <citation type="submission" date="2024-01" db="EMBL/GenBank/DDBJ databases">
        <title>novel species in genus Adlercreutzia.</title>
        <authorList>
            <person name="Liu X."/>
        </authorList>
    </citation>
    <scope>NUCLEOTIDE SEQUENCE [LARGE SCALE GENOMIC DNA]</scope>
    <source>
        <strain evidence="2 3">R7</strain>
    </source>
</reference>
<gene>
    <name evidence="2" type="ORF">VIN30_03525</name>
</gene>
<evidence type="ECO:0000313" key="2">
    <source>
        <dbReference type="EMBL" id="MEC4175514.1"/>
    </source>
</evidence>
<sequence>MKVSDHNSRLRLEVEHCPMRPGCPLAFMCGVALNDGKPLLPVISDVGYGEMIWTDLNTRHRVCVVRSGLLLSRVYASRDGEIPHSIFGMGFVGGIPDIYIPYVASDFYFFSGLVAGQLCSFDGGFAKERIDALGTPQAQLLIARIGLNHTTSIYSQTLTFAHRRVRDKVVSVLLRVEGELSRQPGFGGELPIAHDDVAFLACIERATASRELKRLAQEGLIDLGYRRIRVLPTLRQTFGDMIEANLPFYDNDLSVLQ</sequence>
<dbReference type="RefSeq" id="WP_338209318.1">
    <property type="nucleotide sequence ID" value="NZ_JAYMFF010000005.1"/>
</dbReference>
<dbReference type="Proteomes" id="UP001349994">
    <property type="component" value="Unassembled WGS sequence"/>
</dbReference>
<dbReference type="EMBL" id="JAYMFF010000005">
    <property type="protein sequence ID" value="MEC4175514.1"/>
    <property type="molecule type" value="Genomic_DNA"/>
</dbReference>
<dbReference type="InterPro" id="IPR036390">
    <property type="entry name" value="WH_DNA-bd_sf"/>
</dbReference>
<name>A0ABU6IGD8_9ACTN</name>
<keyword evidence="3" id="KW-1185">Reference proteome</keyword>
<accession>A0ABU6IGD8</accession>
<dbReference type="Pfam" id="PF13545">
    <property type="entry name" value="HTH_Crp_2"/>
    <property type="match status" value="1"/>
</dbReference>
<dbReference type="PROSITE" id="PS51063">
    <property type="entry name" value="HTH_CRP_2"/>
    <property type="match status" value="1"/>
</dbReference>
<dbReference type="InterPro" id="IPR036388">
    <property type="entry name" value="WH-like_DNA-bd_sf"/>
</dbReference>
<evidence type="ECO:0000259" key="1">
    <source>
        <dbReference type="PROSITE" id="PS51063"/>
    </source>
</evidence>